<keyword evidence="4" id="KW-0249">Electron transport</keyword>
<evidence type="ECO:0000313" key="9">
    <source>
        <dbReference type="EMBL" id="MBI3126279.1"/>
    </source>
</evidence>
<evidence type="ECO:0000256" key="2">
    <source>
        <dbReference type="ARBA" id="ARBA00022617"/>
    </source>
</evidence>
<proteinExistence type="predicted"/>
<dbReference type="Gene3D" id="1.10.760.10">
    <property type="entry name" value="Cytochrome c-like domain"/>
    <property type="match status" value="5"/>
</dbReference>
<feature type="domain" description="Cytochrome c" evidence="8">
    <location>
        <begin position="431"/>
        <end position="527"/>
    </location>
</feature>
<evidence type="ECO:0000256" key="5">
    <source>
        <dbReference type="ARBA" id="ARBA00023004"/>
    </source>
</evidence>
<dbReference type="PANTHER" id="PTHR37823:SF1">
    <property type="entry name" value="CYTOCHROME C-553-LIKE"/>
    <property type="match status" value="1"/>
</dbReference>
<dbReference type="InterPro" id="IPR051811">
    <property type="entry name" value="Cytochrome_c550/c551-like"/>
</dbReference>
<dbReference type="InterPro" id="IPR036909">
    <property type="entry name" value="Cyt_c-like_dom_sf"/>
</dbReference>
<feature type="compositionally biased region" description="Basic and acidic residues" evidence="7">
    <location>
        <begin position="411"/>
        <end position="422"/>
    </location>
</feature>
<evidence type="ECO:0000256" key="7">
    <source>
        <dbReference type="SAM" id="MobiDB-lite"/>
    </source>
</evidence>
<keyword evidence="2 6" id="KW-0349">Heme</keyword>
<dbReference type="GO" id="GO:0020037">
    <property type="term" value="F:heme binding"/>
    <property type="evidence" value="ECO:0007669"/>
    <property type="project" value="InterPro"/>
</dbReference>
<evidence type="ECO:0000313" key="10">
    <source>
        <dbReference type="Proteomes" id="UP000782312"/>
    </source>
</evidence>
<feature type="region of interest" description="Disordered" evidence="7">
    <location>
        <begin position="411"/>
        <end position="430"/>
    </location>
</feature>
<dbReference type="SUPFAM" id="SSF46626">
    <property type="entry name" value="Cytochrome c"/>
    <property type="match status" value="5"/>
</dbReference>
<feature type="domain" description="Cytochrome c" evidence="8">
    <location>
        <begin position="327"/>
        <end position="411"/>
    </location>
</feature>
<evidence type="ECO:0000256" key="6">
    <source>
        <dbReference type="PROSITE-ProRule" id="PRU00433"/>
    </source>
</evidence>
<feature type="domain" description="Cytochrome c" evidence="8">
    <location>
        <begin position="139"/>
        <end position="227"/>
    </location>
</feature>
<keyword evidence="1" id="KW-0813">Transport</keyword>
<accession>A0A932MKN7</accession>
<dbReference type="EMBL" id="JACPUR010000001">
    <property type="protein sequence ID" value="MBI3126279.1"/>
    <property type="molecule type" value="Genomic_DNA"/>
</dbReference>
<dbReference type="PROSITE" id="PS51007">
    <property type="entry name" value="CYTC"/>
    <property type="match status" value="5"/>
</dbReference>
<protein>
    <submittedName>
        <fullName evidence="9">C-type cytochrome</fullName>
    </submittedName>
</protein>
<evidence type="ECO:0000256" key="1">
    <source>
        <dbReference type="ARBA" id="ARBA00022448"/>
    </source>
</evidence>
<sequence length="528" mass="58190">MMWRAGPILFFLLVSFMGGMTDPSVLRASESASKSIAEASLLFRRYCSACHGLEGRGDGPNAPSLGETQPRDLTDPGYMRKLSDAHLLKVIAEGGRAVERSPFMPPFGRTLPPGSLRALAAHVRSLHARKENTGKREAGPEELGARLVKELGCANCHKIGNLSPQPVAPALKRAGEKFQAPWLVDFLRKPSRIRPHGYLPLSYSRMPSFRLSQPEAEKLAAYLLAQGKPASSLPREAPQEEGKGFQLLLQHGCRACHNYDENGAVAGPDLEKLKDRLRLEWTARFIEDPRAFDREASMPALGVPPADARQIAALLVKAAAPKKNRPELAQQGRTLFENLGCPACHEGADAAKRPQGPPDLTHLGDKLQPAWLRGFLKDPHPLRFWLKARMPDFRLSDREADALARYFERHGRDPRAKNRPLGERAGPANPLSVEKGKELFELYECAKCHPSPGAAVQADEDAASLAPSLRDAGRRLKPGWVMRLLRDPQSIYPGTKMPDFFYSGGQPIEEDADAKMAALRDYLMSLKP</sequence>
<dbReference type="PANTHER" id="PTHR37823">
    <property type="entry name" value="CYTOCHROME C-553-LIKE"/>
    <property type="match status" value="1"/>
</dbReference>
<keyword evidence="5 6" id="KW-0408">Iron</keyword>
<evidence type="ECO:0000256" key="4">
    <source>
        <dbReference type="ARBA" id="ARBA00022982"/>
    </source>
</evidence>
<feature type="domain" description="Cytochrome c" evidence="8">
    <location>
        <begin position="239"/>
        <end position="319"/>
    </location>
</feature>
<dbReference type="AlphaFoldDB" id="A0A932MKN7"/>
<evidence type="ECO:0000256" key="3">
    <source>
        <dbReference type="ARBA" id="ARBA00022723"/>
    </source>
</evidence>
<reference evidence="9" key="1">
    <citation type="submission" date="2020-07" db="EMBL/GenBank/DDBJ databases">
        <title>Huge and variable diversity of episymbiotic CPR bacteria and DPANN archaea in groundwater ecosystems.</title>
        <authorList>
            <person name="He C.Y."/>
            <person name="Keren R."/>
            <person name="Whittaker M."/>
            <person name="Farag I.F."/>
            <person name="Doudna J."/>
            <person name="Cate J.H.D."/>
            <person name="Banfield J.F."/>
        </authorList>
    </citation>
    <scope>NUCLEOTIDE SEQUENCE</scope>
    <source>
        <strain evidence="9">NC_groundwater_763_Ag_S-0.2um_68_21</strain>
    </source>
</reference>
<dbReference type="GO" id="GO:0046872">
    <property type="term" value="F:metal ion binding"/>
    <property type="evidence" value="ECO:0007669"/>
    <property type="project" value="UniProtKB-KW"/>
</dbReference>
<comment type="caution">
    <text evidence="9">The sequence shown here is derived from an EMBL/GenBank/DDBJ whole genome shotgun (WGS) entry which is preliminary data.</text>
</comment>
<keyword evidence="3 6" id="KW-0479">Metal-binding</keyword>
<organism evidence="9 10">
    <name type="scientific">Tectimicrobiota bacterium</name>
    <dbReference type="NCBI Taxonomy" id="2528274"/>
    <lineage>
        <taxon>Bacteria</taxon>
        <taxon>Pseudomonadati</taxon>
        <taxon>Nitrospinota/Tectimicrobiota group</taxon>
        <taxon>Candidatus Tectimicrobiota</taxon>
    </lineage>
</organism>
<gene>
    <name evidence="9" type="ORF">HYZ11_01570</name>
</gene>
<evidence type="ECO:0000259" key="8">
    <source>
        <dbReference type="PROSITE" id="PS51007"/>
    </source>
</evidence>
<dbReference type="GO" id="GO:0009055">
    <property type="term" value="F:electron transfer activity"/>
    <property type="evidence" value="ECO:0007669"/>
    <property type="project" value="InterPro"/>
</dbReference>
<dbReference type="Pfam" id="PF13442">
    <property type="entry name" value="Cytochrome_CBB3"/>
    <property type="match status" value="1"/>
</dbReference>
<dbReference type="Pfam" id="PF00034">
    <property type="entry name" value="Cytochrom_C"/>
    <property type="match status" value="2"/>
</dbReference>
<name>A0A932MKN7_UNCTE</name>
<dbReference type="InterPro" id="IPR009056">
    <property type="entry name" value="Cyt_c-like_dom"/>
</dbReference>
<dbReference type="Proteomes" id="UP000782312">
    <property type="component" value="Unassembled WGS sequence"/>
</dbReference>
<feature type="region of interest" description="Disordered" evidence="7">
    <location>
        <begin position="57"/>
        <end position="77"/>
    </location>
</feature>
<feature type="domain" description="Cytochrome c" evidence="8">
    <location>
        <begin position="34"/>
        <end position="127"/>
    </location>
</feature>